<dbReference type="EMBL" id="PCVC01000041">
    <property type="protein sequence ID" value="PIQ66960.1"/>
    <property type="molecule type" value="Genomic_DNA"/>
</dbReference>
<reference evidence="3 4" key="1">
    <citation type="submission" date="2017-09" db="EMBL/GenBank/DDBJ databases">
        <title>Depth-based differentiation of microbial function through sediment-hosted aquifers and enrichment of novel symbionts in the deep terrestrial subsurface.</title>
        <authorList>
            <person name="Probst A.J."/>
            <person name="Ladd B."/>
            <person name="Jarett J.K."/>
            <person name="Geller-Mcgrath D.E."/>
            <person name="Sieber C.M."/>
            <person name="Emerson J.B."/>
            <person name="Anantharaman K."/>
            <person name="Thomas B.C."/>
            <person name="Malmstrom R."/>
            <person name="Stieglmeier M."/>
            <person name="Klingl A."/>
            <person name="Woyke T."/>
            <person name="Ryan C.M."/>
            <person name="Banfield J.F."/>
        </authorList>
    </citation>
    <scope>NUCLEOTIDE SEQUENCE [LARGE SCALE GENOMIC DNA]</scope>
    <source>
        <strain evidence="3">CG11_big_fil_rev_8_21_14_0_20_40_24</strain>
    </source>
</reference>
<organism evidence="3 4">
    <name type="scientific">Candidatus Zambryskibacteria bacterium CG11_big_fil_rev_8_21_14_0_20_40_24</name>
    <dbReference type="NCBI Taxonomy" id="1975116"/>
    <lineage>
        <taxon>Bacteria</taxon>
        <taxon>Candidatus Zambryskiibacteriota</taxon>
    </lineage>
</organism>
<comment type="caution">
    <text evidence="3">The sequence shown here is derived from an EMBL/GenBank/DDBJ whole genome shotgun (WGS) entry which is preliminary data.</text>
</comment>
<protein>
    <recommendedName>
        <fullName evidence="2">UPF0102 protein COV95_01285</fullName>
    </recommendedName>
</protein>
<sequence length="128" mass="15071">MKTRNRKFGDFGEDLAEKFLVKRGFIILDRNYLKKWGEIDIIAQKGEILHFVEVKTVSGTLNVIRETEDLHRAEDNIHQGKLKRISRTMQSYILERNYEGEWQFDAVTVVIDKRTNKAKVSYIENIVL</sequence>
<evidence type="ECO:0000256" key="2">
    <source>
        <dbReference type="HAMAP-Rule" id="MF_00048"/>
    </source>
</evidence>
<dbReference type="AlphaFoldDB" id="A0A2H0K6T0"/>
<dbReference type="Proteomes" id="UP000229834">
    <property type="component" value="Unassembled WGS sequence"/>
</dbReference>
<evidence type="ECO:0000313" key="4">
    <source>
        <dbReference type="Proteomes" id="UP000229834"/>
    </source>
</evidence>
<dbReference type="HAMAP" id="MF_00048">
    <property type="entry name" value="UPF0102"/>
    <property type="match status" value="1"/>
</dbReference>
<gene>
    <name evidence="3" type="ORF">COV95_01285</name>
</gene>
<dbReference type="PANTHER" id="PTHR34039">
    <property type="entry name" value="UPF0102 PROTEIN YRAN"/>
    <property type="match status" value="1"/>
</dbReference>
<proteinExistence type="inferred from homology"/>
<dbReference type="Pfam" id="PF02021">
    <property type="entry name" value="UPF0102"/>
    <property type="match status" value="1"/>
</dbReference>
<name>A0A2H0K6T0_9BACT</name>
<dbReference type="SUPFAM" id="SSF52980">
    <property type="entry name" value="Restriction endonuclease-like"/>
    <property type="match status" value="1"/>
</dbReference>
<comment type="similarity">
    <text evidence="1 2">Belongs to the UPF0102 family.</text>
</comment>
<evidence type="ECO:0000313" key="3">
    <source>
        <dbReference type="EMBL" id="PIQ66960.1"/>
    </source>
</evidence>
<dbReference type="InterPro" id="IPR011335">
    <property type="entry name" value="Restrct_endonuc-II-like"/>
</dbReference>
<dbReference type="PANTHER" id="PTHR34039:SF1">
    <property type="entry name" value="UPF0102 PROTEIN YRAN"/>
    <property type="match status" value="1"/>
</dbReference>
<dbReference type="GO" id="GO:0003676">
    <property type="term" value="F:nucleic acid binding"/>
    <property type="evidence" value="ECO:0007669"/>
    <property type="project" value="InterPro"/>
</dbReference>
<dbReference type="InterPro" id="IPR011856">
    <property type="entry name" value="tRNA_endonuc-like_dom_sf"/>
</dbReference>
<dbReference type="InterPro" id="IPR003509">
    <property type="entry name" value="UPF0102_YraN-like"/>
</dbReference>
<evidence type="ECO:0000256" key="1">
    <source>
        <dbReference type="ARBA" id="ARBA00006738"/>
    </source>
</evidence>
<accession>A0A2H0K6T0</accession>
<dbReference type="Gene3D" id="3.40.1350.10">
    <property type="match status" value="1"/>
</dbReference>